<organism evidence="1 2">
    <name type="scientific">Candidatus Gottesmanbacteria bacterium RBG_13_45_10</name>
    <dbReference type="NCBI Taxonomy" id="1798370"/>
    <lineage>
        <taxon>Bacteria</taxon>
        <taxon>Candidatus Gottesmaniibacteriota</taxon>
    </lineage>
</organism>
<comment type="caution">
    <text evidence="1">The sequence shown here is derived from an EMBL/GenBank/DDBJ whole genome shotgun (WGS) entry which is preliminary data.</text>
</comment>
<name>A0A1F5ZGG9_9BACT</name>
<gene>
    <name evidence="1" type="ORF">A2Z00_05695</name>
</gene>
<evidence type="ECO:0000313" key="1">
    <source>
        <dbReference type="EMBL" id="OGG11445.1"/>
    </source>
</evidence>
<proteinExistence type="predicted"/>
<protein>
    <submittedName>
        <fullName evidence="1">Uncharacterized protein</fullName>
    </submittedName>
</protein>
<sequence length="85" mass="9519">MNYPMGLDKDFARCLNGFRMIKLLLSQLGFGHQTATDKGLASLLGRGNMGKLSPIAEERRRFEAAVREQFVELKEKGLSISVFTL</sequence>
<evidence type="ECO:0000313" key="2">
    <source>
        <dbReference type="Proteomes" id="UP000177268"/>
    </source>
</evidence>
<accession>A0A1F5ZGG9</accession>
<dbReference type="EMBL" id="MFIZ01000028">
    <property type="protein sequence ID" value="OGG11445.1"/>
    <property type="molecule type" value="Genomic_DNA"/>
</dbReference>
<reference evidence="1 2" key="1">
    <citation type="journal article" date="2016" name="Nat. Commun.">
        <title>Thousands of microbial genomes shed light on interconnected biogeochemical processes in an aquifer system.</title>
        <authorList>
            <person name="Anantharaman K."/>
            <person name="Brown C.T."/>
            <person name="Hug L.A."/>
            <person name="Sharon I."/>
            <person name="Castelle C.J."/>
            <person name="Probst A.J."/>
            <person name="Thomas B.C."/>
            <person name="Singh A."/>
            <person name="Wilkins M.J."/>
            <person name="Karaoz U."/>
            <person name="Brodie E.L."/>
            <person name="Williams K.H."/>
            <person name="Hubbard S.S."/>
            <person name="Banfield J.F."/>
        </authorList>
    </citation>
    <scope>NUCLEOTIDE SEQUENCE [LARGE SCALE GENOMIC DNA]</scope>
</reference>
<dbReference type="Proteomes" id="UP000177268">
    <property type="component" value="Unassembled WGS sequence"/>
</dbReference>
<dbReference type="AlphaFoldDB" id="A0A1F5ZGG9"/>